<evidence type="ECO:0000313" key="3">
    <source>
        <dbReference type="Proteomes" id="UP000001568"/>
    </source>
</evidence>
<organism evidence="2 3">
    <name type="scientific">Ostreococcus lucimarinus (strain CCE9901)</name>
    <dbReference type="NCBI Taxonomy" id="436017"/>
    <lineage>
        <taxon>Eukaryota</taxon>
        <taxon>Viridiplantae</taxon>
        <taxon>Chlorophyta</taxon>
        <taxon>Mamiellophyceae</taxon>
        <taxon>Mamiellales</taxon>
        <taxon>Bathycoccaceae</taxon>
        <taxon>Ostreococcus</taxon>
    </lineage>
</organism>
<feature type="compositionally biased region" description="Low complexity" evidence="1">
    <location>
        <begin position="1106"/>
        <end position="1129"/>
    </location>
</feature>
<dbReference type="EMBL" id="CP000583">
    <property type="protein sequence ID" value="ABO95210.1"/>
    <property type="molecule type" value="Genomic_DNA"/>
</dbReference>
<dbReference type="RefSeq" id="XP_001416917.1">
    <property type="nucleotide sequence ID" value="XM_001416880.1"/>
</dbReference>
<feature type="region of interest" description="Disordered" evidence="1">
    <location>
        <begin position="445"/>
        <end position="478"/>
    </location>
</feature>
<feature type="compositionally biased region" description="Basic and acidic residues" evidence="1">
    <location>
        <begin position="8"/>
        <end position="24"/>
    </location>
</feature>
<name>A4RU90_OSTLU</name>
<feature type="compositionally biased region" description="Polar residues" evidence="1">
    <location>
        <begin position="1139"/>
        <end position="1149"/>
    </location>
</feature>
<dbReference type="AlphaFoldDB" id="A4RU90"/>
<accession>A4RU90</accession>
<dbReference type="KEGG" id="olu:OSTLU_14566"/>
<sequence length="1220" mass="136631">MTHIGAKPSEDGGGKWEAKARAIEGDATTAGEDENEATSETSGGSVTLDDVATGGGRTKVRCASLTAMDIIAAVPVEKCVETMDWVETGRETRDERAMAFGAVASRPVKISVDHGKKRGGIDKSLVVAMDSRWMERMETPVIVDEDETRRALRRAIREASFSTNSESCLFRLNEDALEALDCVENDLQKRYDVERESEGSKEFESTTKVGKLKDFMSLFPRPLETSFAMDEPSLLASPITFLLSMAKKIKVLPWENEIKIDSSCKEYLKNLLFQGRIPEPSTKDPFQAVPTKIAPLICEDTAPRFMENVDPDSMDIALDSKLKTLTTPVEEHTLAVSNDFSSKAKAQMTKKLLNVDDRFVTKPMIVPKIDEEEEEDANVRTDRAMRDVIASVQAVKDRAPALSEWKVAIPNALDTLARFQEEEHTAAATLFREAEMDNDDLDWTWDDMMDKNDEPRTTKEPPKSAPEAIPKPPTLSESLSLSKIEKHKDACLIDFVELDLDPEHTYVIKVLAERYGYISQILPLDIQRAIPRFQVGESTELAHAMKHFANESSSINRHLKNLLCCQSAANLIHVYGIHQAHILMRSYAKDEQDLSDIKSLVENNDVAVERGEFDDHPKLRMIRAYIADLIVTQSKMLIIFPDAMGILSIVRFISKLGTKAVQFDGKQEFKNLHEDDVEDFARAVTLATANVQVLIALEAHIAHEAFPLELFSTCVYYAPSPNALQDLHLLGSSRHAANRFVRVLAMKRGVSIPSEDPEPASSALRHSPYVENNQHAASVVRDEDPNVSPPVQFDGVPRHVVVLNVARQIIKVREQLFGQVERNLLDDGCDVILREFGIDVDACFTVGKQVHAVILIVPEYFVEGLPTQIELFSLVEDLMVAMAHSFVSGTMVFEGDLDFLNIAQTLDRRIHSDAAHMHFSIDLRYSLEDETASMLHEILQPQDGRFSEFSAPMPESRTIEEMELCDMFPLLNPISACALLADEFVCDELQRIGNLSSNTKAYLQRDGYLGCPLDVFGAEEPAKDVPPPYSPRGGAAQERRQVFTERPITEFYSPISKRPRLDEWELESLSLDSPTNTATPHYYQSLHRRNIDTPSPIVDFKTSPTSAPRSLLRSPPAASPRRAPPVNVGAVGGGRLWQPTRTSDGPSTSANMILEKHRQQPEPSLEEFNQMLESYRMPAPPERGRRNSTLDCFDSNRDLTQHRFTRISSSRTQQFPNTWK</sequence>
<keyword evidence="3" id="KW-1185">Reference proteome</keyword>
<feature type="compositionally biased region" description="Basic and acidic residues" evidence="1">
    <location>
        <begin position="448"/>
        <end position="462"/>
    </location>
</feature>
<feature type="region of interest" description="Disordered" evidence="1">
    <location>
        <begin position="1"/>
        <end position="53"/>
    </location>
</feature>
<evidence type="ECO:0000313" key="2">
    <source>
        <dbReference type="EMBL" id="ABO95210.1"/>
    </source>
</evidence>
<proteinExistence type="predicted"/>
<dbReference type="Proteomes" id="UP000001568">
    <property type="component" value="Chromosome 3"/>
</dbReference>
<dbReference type="GeneID" id="5001134"/>
<dbReference type="STRING" id="436017.A4RU90"/>
<dbReference type="OMA" id="HEAFPLE"/>
<dbReference type="OrthoDB" id="2018152at2759"/>
<feature type="region of interest" description="Disordered" evidence="1">
    <location>
        <begin position="1086"/>
        <end position="1149"/>
    </location>
</feature>
<dbReference type="HOGENOM" id="CLU_287063_0_0_1"/>
<evidence type="ECO:0000256" key="1">
    <source>
        <dbReference type="SAM" id="MobiDB-lite"/>
    </source>
</evidence>
<protein>
    <submittedName>
        <fullName evidence="2">Uncharacterized protein</fullName>
    </submittedName>
</protein>
<reference evidence="2 3" key="1">
    <citation type="journal article" date="2007" name="Proc. Natl. Acad. Sci. U.S.A.">
        <title>The tiny eukaryote Ostreococcus provides genomic insights into the paradox of plankton speciation.</title>
        <authorList>
            <person name="Palenik B."/>
            <person name="Grimwood J."/>
            <person name="Aerts A."/>
            <person name="Rouze P."/>
            <person name="Salamov A."/>
            <person name="Putnam N."/>
            <person name="Dupont C."/>
            <person name="Jorgensen R."/>
            <person name="Derelle E."/>
            <person name="Rombauts S."/>
            <person name="Zhou K."/>
            <person name="Otillar R."/>
            <person name="Merchant S.S."/>
            <person name="Podell S."/>
            <person name="Gaasterland T."/>
            <person name="Napoli C."/>
            <person name="Gendler K."/>
            <person name="Manuell A."/>
            <person name="Tai V."/>
            <person name="Vallon O."/>
            <person name="Piganeau G."/>
            <person name="Jancek S."/>
            <person name="Heijde M."/>
            <person name="Jabbari K."/>
            <person name="Bowler C."/>
            <person name="Lohr M."/>
            <person name="Robbens S."/>
            <person name="Werner G."/>
            <person name="Dubchak I."/>
            <person name="Pazour G.J."/>
            <person name="Ren Q."/>
            <person name="Paulsen I."/>
            <person name="Delwiche C."/>
            <person name="Schmutz J."/>
            <person name="Rokhsar D."/>
            <person name="Van de Peer Y."/>
            <person name="Moreau H."/>
            <person name="Grigoriev I.V."/>
        </authorList>
    </citation>
    <scope>NUCLEOTIDE SEQUENCE [LARGE SCALE GENOMIC DNA]</scope>
    <source>
        <strain evidence="2 3">CCE9901</strain>
    </source>
</reference>
<dbReference type="Gramene" id="ABO95210">
    <property type="protein sequence ID" value="ABO95210"/>
    <property type="gene ID" value="OSTLU_14566"/>
</dbReference>
<feature type="region of interest" description="Disordered" evidence="1">
    <location>
        <begin position="1021"/>
        <end position="1040"/>
    </location>
</feature>
<gene>
    <name evidence="2" type="ORF">OSTLU_14566</name>
</gene>